<evidence type="ECO:0000313" key="2">
    <source>
        <dbReference type="Proteomes" id="UP000325787"/>
    </source>
</evidence>
<dbReference type="AlphaFoldDB" id="A0A5Q0GYX7"/>
<protein>
    <submittedName>
        <fullName evidence="1">Uncharacterized protein</fullName>
    </submittedName>
</protein>
<reference evidence="2" key="1">
    <citation type="journal article" date="2021" name="Curr. Microbiol.">
        <title>Complete genome of nocamycin-producing strain Saccharothrix syringae NRRL B-16468 reveals the biosynthetic potential for secondary metabolites.</title>
        <authorList>
            <person name="Mo X."/>
            <person name="Yang S."/>
        </authorList>
    </citation>
    <scope>NUCLEOTIDE SEQUENCE [LARGE SCALE GENOMIC DNA]</scope>
    <source>
        <strain evidence="2">ATCC 51364 / DSM 43886 / JCM 6844 / KCTC 9398 / NBRC 14523 / NRRL B-16468 / INA 2240</strain>
    </source>
</reference>
<dbReference type="EMBL" id="CP034550">
    <property type="protein sequence ID" value="QFZ19159.1"/>
    <property type="molecule type" value="Genomic_DNA"/>
</dbReference>
<dbReference type="RefSeq" id="WP_051766654.1">
    <property type="nucleotide sequence ID" value="NZ_CP034550.1"/>
</dbReference>
<dbReference type="OrthoDB" id="3692101at2"/>
<dbReference type="KEGG" id="ssyi:EKG83_18440"/>
<keyword evidence="2" id="KW-1185">Reference proteome</keyword>
<organism evidence="1 2">
    <name type="scientific">Saccharothrix syringae</name>
    <name type="common">Nocardiopsis syringae</name>
    <dbReference type="NCBI Taxonomy" id="103733"/>
    <lineage>
        <taxon>Bacteria</taxon>
        <taxon>Bacillati</taxon>
        <taxon>Actinomycetota</taxon>
        <taxon>Actinomycetes</taxon>
        <taxon>Pseudonocardiales</taxon>
        <taxon>Pseudonocardiaceae</taxon>
        <taxon>Saccharothrix</taxon>
    </lineage>
</organism>
<sequence length="83" mass="9457">MLEFNEDNGAYEWWTTAHPEQFVIDAEHTLAPGTLVLHRATCREVSGVPPTGTWIGDRVKICGTRRELEQRYPGARACDRCLR</sequence>
<dbReference type="Proteomes" id="UP000325787">
    <property type="component" value="Chromosome"/>
</dbReference>
<proteinExistence type="predicted"/>
<name>A0A5Q0GYX7_SACSY</name>
<accession>A0A5Q0GYX7</accession>
<gene>
    <name evidence="1" type="ORF">EKG83_18440</name>
</gene>
<evidence type="ECO:0000313" key="1">
    <source>
        <dbReference type="EMBL" id="QFZ19159.1"/>
    </source>
</evidence>